<dbReference type="CDD" id="cd14409">
    <property type="entry name" value="UBA_SIK2"/>
    <property type="match status" value="1"/>
</dbReference>
<dbReference type="Gene3D" id="1.10.510.10">
    <property type="entry name" value="Transferase(Phosphotransferase) domain 1"/>
    <property type="match status" value="1"/>
</dbReference>
<dbReference type="GO" id="GO:0046872">
    <property type="term" value="F:metal ion binding"/>
    <property type="evidence" value="ECO:0007669"/>
    <property type="project" value="UniProtKB-KW"/>
</dbReference>
<evidence type="ECO:0000259" key="19">
    <source>
        <dbReference type="PROSITE" id="PS50030"/>
    </source>
</evidence>
<dbReference type="InterPro" id="IPR001304">
    <property type="entry name" value="C-type_lectin-like"/>
</dbReference>
<keyword evidence="7" id="KW-0808">Transferase</keyword>
<evidence type="ECO:0000256" key="11">
    <source>
        <dbReference type="ARBA" id="ARBA00022840"/>
    </source>
</evidence>
<dbReference type="PROSITE" id="PS00107">
    <property type="entry name" value="PROTEIN_KINASE_ATP"/>
    <property type="match status" value="1"/>
</dbReference>
<dbReference type="InterPro" id="IPR000719">
    <property type="entry name" value="Prot_kinase_dom"/>
</dbReference>
<comment type="cofactor">
    <cofactor evidence="1">
        <name>Mg(2+)</name>
        <dbReference type="ChEBI" id="CHEBI:18420"/>
    </cofactor>
</comment>
<feature type="transmembrane region" description="Helical" evidence="17">
    <location>
        <begin position="203"/>
        <end position="225"/>
    </location>
</feature>
<dbReference type="InterPro" id="IPR008271">
    <property type="entry name" value="Ser/Thr_kinase_AS"/>
</dbReference>
<name>A0A2U9B5G6_SCOMX</name>
<feature type="domain" description="C-type lectin" evidence="20">
    <location>
        <begin position="7"/>
        <end position="148"/>
    </location>
</feature>
<dbReference type="PROSITE" id="PS50030">
    <property type="entry name" value="UBA"/>
    <property type="match status" value="1"/>
</dbReference>
<dbReference type="InterPro" id="IPR016187">
    <property type="entry name" value="CTDL_fold"/>
</dbReference>
<sequence>MICRRGTERPCYKVSNIQDSRRRLTFEDARQACGLDGGELLSIETESEQRLIERFIQQLQAGDGDFWIVLRHSPQRYRAGNTNPGCPSQYYWLDGSKAKYRKWHWDEASCRGEMCVVLYDQPSAPPDEEGHFLFQWNNCNSKNKVVCKYPEEKVPVFTDRNMTHAVPSLRPKLFSTTESDERTKIVLPESSVSLSDNTQYVSYILYGTIPTVLLLLFAAAGIFCYKQHAKSRSSPRGAPRVSPVSPVAASSYPSADSPIRNSMVMADGVQKPQIRGPVRVGFYDIERTLGKGNFAVVKLARHRITKTEVAIKIIDKTQLDAVNLEKIYREVQIMKMLDHPHIIKLYQVMETKNMLYLVTEYAKNGEIFDYLAKHGRLSELEARRKFWQILSAVEYCHNRNIVHRDLKAENLLLDGHMNIKIADFGFGNFFQPGEPLATWCGSPPYAAPEVFEGQQYEGPQLDIWSMGVVLYVLVCGALPFDGPTLPVLRQRVLEGRFRIPYFMTEDCEHLIRRMLVLDPSKRLSVAQIKEHKWMVLDVPVQRPVLYQQPLPTEGEAVVGEYSEQVLRLMHSLGIDQHKTIESLQNKSYNHFAAIYYLLVERLKAHRCSFPVEQRLDARQRRPSTIAEQTVVKSTSGSAQVGLLLQGVRLLRSPAVPQVSSDAFTFPQTASPLEQNFMVEDINTPKVNGCLLDPLPPTTVLRKSSTSSPSNMMETSIDEGIETEEPDTEDDPPHLLTAYQTARFGQRRHTLSEVINQPNQGKLFTLGHNPSMGSVDSDMGYDMGSMHSDLGLLEDPPSLGEVVPANSLAPGVTPTPFLSARPANPAMEALTSQHRDTHNRSPISFREGRRASDTSLTQGLVAFRQHLQNLARTKGILELNKVQMLVEQMGSGEGAVMGPLGPQHHLHNLLEGEASKQQEGLALYQGAPQPPLLSRRQSLETQFLTHRLQKASVLANSPASCQLFCKETPRSLEQQLQEHRLNQKRMYLQHQPQGSGLQAYFNQMQIAEGSYPTGSPALDPTASQSSPQGPAMLADHQPQPQQQGSPQASPPFSHPHSLSPLMEPCEGLVYDPYMSHHLYTQHMPPASHLHHQLHHPQPHEASAGGLGFSFTAGCEQQVLGPSTEAFHLEQYEFPLDPTSLVIPPPGKAEAGGLAGPGQSDGLSLPELQSSLLDSEMMETVDSQHGFVLVN</sequence>
<keyword evidence="8" id="KW-0479">Metal-binding</keyword>
<dbReference type="SUPFAM" id="SSF56436">
    <property type="entry name" value="C-type lectin-like"/>
    <property type="match status" value="1"/>
</dbReference>
<evidence type="ECO:0000313" key="21">
    <source>
        <dbReference type="EMBL" id="AWO99011.1"/>
    </source>
</evidence>
<dbReference type="AlphaFoldDB" id="A0A2U9B5G6"/>
<evidence type="ECO:0000256" key="16">
    <source>
        <dbReference type="SAM" id="MobiDB-lite"/>
    </source>
</evidence>
<dbReference type="FunFam" id="1.10.510.10:FF:000154">
    <property type="entry name" value="Serine/threonine-protein kinase SIK2"/>
    <property type="match status" value="1"/>
</dbReference>
<organism evidence="21 22">
    <name type="scientific">Scophthalmus maximus</name>
    <name type="common">Turbot</name>
    <name type="synonym">Psetta maxima</name>
    <dbReference type="NCBI Taxonomy" id="52904"/>
    <lineage>
        <taxon>Eukaryota</taxon>
        <taxon>Metazoa</taxon>
        <taxon>Chordata</taxon>
        <taxon>Craniata</taxon>
        <taxon>Vertebrata</taxon>
        <taxon>Euteleostomi</taxon>
        <taxon>Actinopterygii</taxon>
        <taxon>Neopterygii</taxon>
        <taxon>Teleostei</taxon>
        <taxon>Neoteleostei</taxon>
        <taxon>Acanthomorphata</taxon>
        <taxon>Carangaria</taxon>
        <taxon>Pleuronectiformes</taxon>
        <taxon>Pleuronectoidei</taxon>
        <taxon>Scophthalmidae</taxon>
        <taxon>Scophthalmus</taxon>
    </lineage>
</organism>
<dbReference type="InterPro" id="IPR011009">
    <property type="entry name" value="Kinase-like_dom_sf"/>
</dbReference>
<evidence type="ECO:0000256" key="7">
    <source>
        <dbReference type="ARBA" id="ARBA00022679"/>
    </source>
</evidence>
<evidence type="ECO:0000256" key="6">
    <source>
        <dbReference type="ARBA" id="ARBA00022553"/>
    </source>
</evidence>
<feature type="domain" description="Protein kinase" evidence="18">
    <location>
        <begin position="283"/>
        <end position="534"/>
    </location>
</feature>
<dbReference type="PROSITE" id="PS50041">
    <property type="entry name" value="C_TYPE_LECTIN_2"/>
    <property type="match status" value="1"/>
</dbReference>
<evidence type="ECO:0000256" key="12">
    <source>
        <dbReference type="ARBA" id="ARBA00022842"/>
    </source>
</evidence>
<feature type="compositionally biased region" description="Low complexity" evidence="16">
    <location>
        <begin position="1036"/>
        <end position="1046"/>
    </location>
</feature>
<dbReference type="Pfam" id="PF00069">
    <property type="entry name" value="Pkinase"/>
    <property type="match status" value="1"/>
</dbReference>
<feature type="region of interest" description="Disordered" evidence="16">
    <location>
        <begin position="1009"/>
        <end position="1059"/>
    </location>
</feature>
<evidence type="ECO:0000256" key="10">
    <source>
        <dbReference type="ARBA" id="ARBA00022777"/>
    </source>
</evidence>
<dbReference type="SMART" id="SM00220">
    <property type="entry name" value="S_TKc"/>
    <property type="match status" value="1"/>
</dbReference>
<dbReference type="InterPro" id="IPR057380">
    <property type="entry name" value="UBA_SIK1/2/3"/>
</dbReference>
<evidence type="ECO:0000256" key="9">
    <source>
        <dbReference type="ARBA" id="ARBA00022741"/>
    </source>
</evidence>
<keyword evidence="11 15" id="KW-0067">ATP-binding</keyword>
<dbReference type="PANTHER" id="PTHR24346:SF38">
    <property type="entry name" value="NON-SPECIFIC SERINE_THREONINE PROTEIN KINASE"/>
    <property type="match status" value="1"/>
</dbReference>
<evidence type="ECO:0000256" key="2">
    <source>
        <dbReference type="ARBA" id="ARBA00004496"/>
    </source>
</evidence>
<accession>A0A2U9B5G6</accession>
<gene>
    <name evidence="21" type="ORF">SMAX5B_013440</name>
</gene>
<proteinExistence type="predicted"/>
<comment type="catalytic activity">
    <reaction evidence="14">
        <text>L-seryl-[protein] + ATP = O-phospho-L-seryl-[protein] + ADP + H(+)</text>
        <dbReference type="Rhea" id="RHEA:17989"/>
        <dbReference type="Rhea" id="RHEA-COMP:9863"/>
        <dbReference type="Rhea" id="RHEA-COMP:11604"/>
        <dbReference type="ChEBI" id="CHEBI:15378"/>
        <dbReference type="ChEBI" id="CHEBI:29999"/>
        <dbReference type="ChEBI" id="CHEBI:30616"/>
        <dbReference type="ChEBI" id="CHEBI:83421"/>
        <dbReference type="ChEBI" id="CHEBI:456216"/>
        <dbReference type="EC" id="2.7.11.1"/>
    </reaction>
</comment>
<evidence type="ECO:0000256" key="8">
    <source>
        <dbReference type="ARBA" id="ARBA00022723"/>
    </source>
</evidence>
<keyword evidence="10 21" id="KW-0418">Kinase</keyword>
<dbReference type="FunFam" id="3.30.200.20:FF:000003">
    <property type="entry name" value="Non-specific serine/threonine protein kinase"/>
    <property type="match status" value="1"/>
</dbReference>
<dbReference type="EC" id="2.7.11.1" evidence="3"/>
<dbReference type="Proteomes" id="UP000246464">
    <property type="component" value="Chromosome 3"/>
</dbReference>
<dbReference type="EMBL" id="CP026245">
    <property type="protein sequence ID" value="AWO99011.1"/>
    <property type="molecule type" value="Genomic_DNA"/>
</dbReference>
<keyword evidence="4" id="KW-0963">Cytoplasm</keyword>
<evidence type="ECO:0000256" key="14">
    <source>
        <dbReference type="ARBA" id="ARBA00048679"/>
    </source>
</evidence>
<dbReference type="SUPFAM" id="SSF56112">
    <property type="entry name" value="Protein kinase-like (PK-like)"/>
    <property type="match status" value="1"/>
</dbReference>
<keyword evidence="17" id="KW-0812">Transmembrane</keyword>
<evidence type="ECO:0000256" key="1">
    <source>
        <dbReference type="ARBA" id="ARBA00001946"/>
    </source>
</evidence>
<dbReference type="InterPro" id="IPR015940">
    <property type="entry name" value="UBA"/>
</dbReference>
<dbReference type="CDD" id="cd14071">
    <property type="entry name" value="STKc_SIK"/>
    <property type="match status" value="1"/>
</dbReference>
<keyword evidence="22" id="KW-1185">Reference proteome</keyword>
<dbReference type="Gene3D" id="3.10.100.10">
    <property type="entry name" value="Mannose-Binding Protein A, subunit A"/>
    <property type="match status" value="1"/>
</dbReference>
<keyword evidence="6" id="KW-0597">Phosphoprotein</keyword>
<feature type="domain" description="UBA" evidence="19">
    <location>
        <begin position="560"/>
        <end position="600"/>
    </location>
</feature>
<keyword evidence="17" id="KW-1133">Transmembrane helix</keyword>
<keyword evidence="9 15" id="KW-0547">Nucleotide-binding</keyword>
<feature type="binding site" evidence="15">
    <location>
        <position position="312"/>
    </location>
    <ligand>
        <name>ATP</name>
        <dbReference type="ChEBI" id="CHEBI:30616"/>
    </ligand>
</feature>
<dbReference type="GO" id="GO:0035556">
    <property type="term" value="P:intracellular signal transduction"/>
    <property type="evidence" value="ECO:0007669"/>
    <property type="project" value="TreeGrafter"/>
</dbReference>
<dbReference type="PROSITE" id="PS00108">
    <property type="entry name" value="PROTEIN_KINASE_ST"/>
    <property type="match status" value="1"/>
</dbReference>
<dbReference type="InterPro" id="IPR016186">
    <property type="entry name" value="C-type_lectin-like/link_sf"/>
</dbReference>
<keyword evidence="17" id="KW-0472">Membrane</keyword>
<dbReference type="GO" id="GO:0000226">
    <property type="term" value="P:microtubule cytoskeleton organization"/>
    <property type="evidence" value="ECO:0007669"/>
    <property type="project" value="TreeGrafter"/>
</dbReference>
<comment type="subcellular location">
    <subcellularLocation>
        <location evidence="2">Cytoplasm</location>
    </subcellularLocation>
</comment>
<evidence type="ECO:0000256" key="4">
    <source>
        <dbReference type="ARBA" id="ARBA00022490"/>
    </source>
</evidence>
<feature type="region of interest" description="Disordered" evidence="16">
    <location>
        <begin position="231"/>
        <end position="253"/>
    </location>
</feature>
<dbReference type="GO" id="GO:0050321">
    <property type="term" value="F:tau-protein kinase activity"/>
    <property type="evidence" value="ECO:0007669"/>
    <property type="project" value="TreeGrafter"/>
</dbReference>
<evidence type="ECO:0000256" key="3">
    <source>
        <dbReference type="ARBA" id="ARBA00012513"/>
    </source>
</evidence>
<dbReference type="GO" id="GO:0005524">
    <property type="term" value="F:ATP binding"/>
    <property type="evidence" value="ECO:0007669"/>
    <property type="project" value="UniProtKB-UniRule"/>
</dbReference>
<feature type="compositionally biased region" description="Low complexity" evidence="16">
    <location>
        <begin position="234"/>
        <end position="253"/>
    </location>
</feature>
<evidence type="ECO:0000259" key="18">
    <source>
        <dbReference type="PROSITE" id="PS50011"/>
    </source>
</evidence>
<evidence type="ECO:0000256" key="13">
    <source>
        <dbReference type="ARBA" id="ARBA00047899"/>
    </source>
</evidence>
<keyword evidence="12" id="KW-0460">Magnesium</keyword>
<reference evidence="21 22" key="1">
    <citation type="submission" date="2017-12" db="EMBL/GenBank/DDBJ databases">
        <title>Integrating genomic resources of turbot (Scophthalmus maximus) in depth evaluation of genetic and physical mapping variation across individuals.</title>
        <authorList>
            <person name="Martinez P."/>
        </authorList>
    </citation>
    <scope>NUCLEOTIDE SEQUENCE [LARGE SCALE GENOMIC DNA]</scope>
</reference>
<dbReference type="STRING" id="52904.ENSSMAP00000025070"/>
<dbReference type="SMART" id="SM00034">
    <property type="entry name" value="CLECT"/>
    <property type="match status" value="1"/>
</dbReference>
<evidence type="ECO:0000256" key="15">
    <source>
        <dbReference type="PROSITE-ProRule" id="PRU10141"/>
    </source>
</evidence>
<evidence type="ECO:0000256" key="5">
    <source>
        <dbReference type="ARBA" id="ARBA00022527"/>
    </source>
</evidence>
<dbReference type="InterPro" id="IPR017441">
    <property type="entry name" value="Protein_kinase_ATP_BS"/>
</dbReference>
<dbReference type="GO" id="GO:0005737">
    <property type="term" value="C:cytoplasm"/>
    <property type="evidence" value="ECO:0007669"/>
    <property type="project" value="UniProtKB-SubCell"/>
</dbReference>
<dbReference type="InterPro" id="IPR034672">
    <property type="entry name" value="SIK"/>
</dbReference>
<dbReference type="Pfam" id="PF00059">
    <property type="entry name" value="Lectin_C"/>
    <property type="match status" value="1"/>
</dbReference>
<evidence type="ECO:0000259" key="20">
    <source>
        <dbReference type="PROSITE" id="PS50041"/>
    </source>
</evidence>
<dbReference type="Pfam" id="PF23312">
    <property type="entry name" value="UBA_SIK3"/>
    <property type="match status" value="1"/>
</dbReference>
<comment type="catalytic activity">
    <reaction evidence="13">
        <text>L-threonyl-[protein] + ATP = O-phospho-L-threonyl-[protein] + ADP + H(+)</text>
        <dbReference type="Rhea" id="RHEA:46608"/>
        <dbReference type="Rhea" id="RHEA-COMP:11060"/>
        <dbReference type="Rhea" id="RHEA-COMP:11605"/>
        <dbReference type="ChEBI" id="CHEBI:15378"/>
        <dbReference type="ChEBI" id="CHEBI:30013"/>
        <dbReference type="ChEBI" id="CHEBI:30616"/>
        <dbReference type="ChEBI" id="CHEBI:61977"/>
        <dbReference type="ChEBI" id="CHEBI:456216"/>
        <dbReference type="EC" id="2.7.11.1"/>
    </reaction>
</comment>
<evidence type="ECO:0000313" key="22">
    <source>
        <dbReference type="Proteomes" id="UP000246464"/>
    </source>
</evidence>
<dbReference type="PROSITE" id="PS50011">
    <property type="entry name" value="PROTEIN_KINASE_DOM"/>
    <property type="match status" value="1"/>
</dbReference>
<protein>
    <recommendedName>
        <fullName evidence="3">non-specific serine/threonine protein kinase</fullName>
        <ecNumber evidence="3">2.7.11.1</ecNumber>
    </recommendedName>
</protein>
<keyword evidence="5" id="KW-0723">Serine/threonine-protein kinase</keyword>
<evidence type="ECO:0000256" key="17">
    <source>
        <dbReference type="SAM" id="Phobius"/>
    </source>
</evidence>
<dbReference type="PANTHER" id="PTHR24346">
    <property type="entry name" value="MAP/MICROTUBULE AFFINITY-REGULATING KINASE"/>
    <property type="match status" value="1"/>
</dbReference>